<evidence type="ECO:0000256" key="5">
    <source>
        <dbReference type="ARBA" id="ARBA00022989"/>
    </source>
</evidence>
<dbReference type="Pfam" id="PF02659">
    <property type="entry name" value="Mntp"/>
    <property type="match status" value="1"/>
</dbReference>
<keyword evidence="6 9" id="KW-0406">Ion transport</keyword>
<dbReference type="eggNOG" id="COG1971">
    <property type="taxonomic scope" value="Bacteria"/>
</dbReference>
<feature type="transmembrane region" description="Helical" evidence="9">
    <location>
        <begin position="68"/>
        <end position="86"/>
    </location>
</feature>
<organism evidence="10 11">
    <name type="scientific">Desulfomicrobium baculatum (strain DSM 4028 / VKM B-1378 / X)</name>
    <name type="common">Desulfovibrio baculatus</name>
    <dbReference type="NCBI Taxonomy" id="525897"/>
    <lineage>
        <taxon>Bacteria</taxon>
        <taxon>Pseudomonadati</taxon>
        <taxon>Thermodesulfobacteriota</taxon>
        <taxon>Desulfovibrionia</taxon>
        <taxon>Desulfovibrionales</taxon>
        <taxon>Desulfomicrobiaceae</taxon>
        <taxon>Desulfomicrobium</taxon>
    </lineage>
</organism>
<keyword evidence="3 9" id="KW-0997">Cell inner membrane</keyword>
<keyword evidence="4 9" id="KW-0812">Transmembrane</keyword>
<dbReference type="AlphaFoldDB" id="C7LQZ7"/>
<evidence type="ECO:0000256" key="1">
    <source>
        <dbReference type="ARBA" id="ARBA00022448"/>
    </source>
</evidence>
<reference evidence="10 11" key="1">
    <citation type="journal article" date="2009" name="Stand. Genomic Sci.">
        <title>Complete genome sequence of Desulfomicrobium baculatum type strain (X).</title>
        <authorList>
            <person name="Copeland A."/>
            <person name="Spring S."/>
            <person name="Goker M."/>
            <person name="Schneider S."/>
            <person name="Lapidus A."/>
            <person name="Del Rio T.G."/>
            <person name="Tice H."/>
            <person name="Cheng J.F."/>
            <person name="Chen F."/>
            <person name="Nolan M."/>
            <person name="Bruce D."/>
            <person name="Goodwin L."/>
            <person name="Pitluck S."/>
            <person name="Ivanova N."/>
            <person name="Mavrommatis K."/>
            <person name="Ovchinnikova G."/>
            <person name="Pati A."/>
            <person name="Chen A."/>
            <person name="Palaniappan K."/>
            <person name="Land M."/>
            <person name="Hauser L."/>
            <person name="Chang Y.J."/>
            <person name="Jeffries C.C."/>
            <person name="Meincke L."/>
            <person name="Sims D."/>
            <person name="Brettin T."/>
            <person name="Detter J.C."/>
            <person name="Han C."/>
            <person name="Chain P."/>
            <person name="Bristow J."/>
            <person name="Eisen J.A."/>
            <person name="Markowitz V."/>
            <person name="Hugenholtz P."/>
            <person name="Kyrpides N.C."/>
            <person name="Klenk H.P."/>
            <person name="Lucas S."/>
        </authorList>
    </citation>
    <scope>NUCLEOTIDE SEQUENCE [LARGE SCALE GENOMIC DNA]</scope>
    <source>
        <strain evidence="11">DSM 4028 / VKM B-1378 / X</strain>
    </source>
</reference>
<dbReference type="STRING" id="525897.Dbac_2322"/>
<keyword evidence="11" id="KW-1185">Reference proteome</keyword>
<evidence type="ECO:0000256" key="3">
    <source>
        <dbReference type="ARBA" id="ARBA00022519"/>
    </source>
</evidence>
<feature type="transmembrane region" description="Helical" evidence="9">
    <location>
        <begin position="162"/>
        <end position="183"/>
    </location>
</feature>
<comment type="function">
    <text evidence="9">Probably functions as a manganese efflux pump.</text>
</comment>
<keyword evidence="2 9" id="KW-1003">Cell membrane</keyword>
<feature type="transmembrane region" description="Helical" evidence="9">
    <location>
        <begin position="106"/>
        <end position="125"/>
    </location>
</feature>
<evidence type="ECO:0000256" key="6">
    <source>
        <dbReference type="ARBA" id="ARBA00023065"/>
    </source>
</evidence>
<keyword evidence="7 9" id="KW-0472">Membrane</keyword>
<evidence type="ECO:0000256" key="4">
    <source>
        <dbReference type="ARBA" id="ARBA00022692"/>
    </source>
</evidence>
<gene>
    <name evidence="9" type="primary">mntP</name>
    <name evidence="10" type="ordered locus">Dbac_2322</name>
</gene>
<dbReference type="InterPro" id="IPR022929">
    <property type="entry name" value="Put_MntP"/>
</dbReference>
<dbReference type="HAMAP" id="MF_01521">
    <property type="entry name" value="MntP_pump"/>
    <property type="match status" value="1"/>
</dbReference>
<feature type="transmembrane region" description="Helical" evidence="9">
    <location>
        <begin position="131"/>
        <end position="150"/>
    </location>
</feature>
<evidence type="ECO:0000256" key="8">
    <source>
        <dbReference type="ARBA" id="ARBA00023211"/>
    </source>
</evidence>
<name>C7LQZ7_DESBD</name>
<evidence type="ECO:0000256" key="9">
    <source>
        <dbReference type="HAMAP-Rule" id="MF_01521"/>
    </source>
</evidence>
<dbReference type="OrthoDB" id="9811590at2"/>
<evidence type="ECO:0000313" key="11">
    <source>
        <dbReference type="Proteomes" id="UP000002216"/>
    </source>
</evidence>
<evidence type="ECO:0000256" key="2">
    <source>
        <dbReference type="ARBA" id="ARBA00022475"/>
    </source>
</evidence>
<comment type="similarity">
    <text evidence="9">Belongs to the MntP (TC 9.B.29) family.</text>
</comment>
<accession>C7LQZ7</accession>
<proteinExistence type="inferred from homology"/>
<feature type="transmembrane region" description="Helical" evidence="9">
    <location>
        <begin position="6"/>
        <end position="28"/>
    </location>
</feature>
<keyword evidence="8 9" id="KW-0464">Manganese</keyword>
<dbReference type="InterPro" id="IPR003810">
    <property type="entry name" value="Mntp/YtaF"/>
</dbReference>
<keyword evidence="5 9" id="KW-1133">Transmembrane helix</keyword>
<dbReference type="GO" id="GO:0005886">
    <property type="term" value="C:plasma membrane"/>
    <property type="evidence" value="ECO:0007669"/>
    <property type="project" value="UniProtKB-SubCell"/>
</dbReference>
<dbReference type="KEGG" id="dba:Dbac_2322"/>
<dbReference type="PANTHER" id="PTHR35529">
    <property type="entry name" value="MANGANESE EFFLUX PUMP MNTP-RELATED"/>
    <property type="match status" value="1"/>
</dbReference>
<sequence length="186" mass="20129">MPFVEILAVAVALAMDAFAVAIASGAALRIVTNRQTFRLAWHFGLFQAAMPIIGWFGGFLVRDYFLRFGHWIAFALLLYIGGHMLWEGLHHDEDDVCQDPTLGSRLIMLSVATSIDALAVGFTLAMLGLSIWFPAAIIGVVALLFTAAGMHLGKFLGCQTRLGYYAEVLGGLVLMGIGGKILWQGL</sequence>
<dbReference type="Proteomes" id="UP000002216">
    <property type="component" value="Chromosome"/>
</dbReference>
<keyword evidence="1 9" id="KW-0813">Transport</keyword>
<feature type="transmembrane region" description="Helical" evidence="9">
    <location>
        <begin position="40"/>
        <end position="62"/>
    </location>
</feature>
<dbReference type="RefSeq" id="WP_015774492.1">
    <property type="nucleotide sequence ID" value="NC_013173.1"/>
</dbReference>
<evidence type="ECO:0000256" key="7">
    <source>
        <dbReference type="ARBA" id="ARBA00023136"/>
    </source>
</evidence>
<protein>
    <recommendedName>
        <fullName evidence="9">Putative manganese efflux pump MntP</fullName>
    </recommendedName>
</protein>
<dbReference type="HOGENOM" id="CLU_096410_3_0_7"/>
<dbReference type="PANTHER" id="PTHR35529:SF1">
    <property type="entry name" value="MANGANESE EFFLUX PUMP MNTP-RELATED"/>
    <property type="match status" value="1"/>
</dbReference>
<evidence type="ECO:0000313" key="10">
    <source>
        <dbReference type="EMBL" id="ACU90403.1"/>
    </source>
</evidence>
<dbReference type="GO" id="GO:0005384">
    <property type="term" value="F:manganese ion transmembrane transporter activity"/>
    <property type="evidence" value="ECO:0007669"/>
    <property type="project" value="UniProtKB-UniRule"/>
</dbReference>
<comment type="subcellular location">
    <subcellularLocation>
        <location evidence="9">Cell inner membrane</location>
        <topology evidence="9">Multi-pass membrane protein</topology>
    </subcellularLocation>
</comment>
<dbReference type="EMBL" id="CP001629">
    <property type="protein sequence ID" value="ACU90403.1"/>
    <property type="molecule type" value="Genomic_DNA"/>
</dbReference>